<name>E0UCN6_GLOV7</name>
<proteinExistence type="predicted"/>
<dbReference type="EMBL" id="CP002198">
    <property type="protein sequence ID" value="ADN14569.1"/>
    <property type="molecule type" value="Genomic_DNA"/>
</dbReference>
<dbReference type="KEGG" id="cyj:Cyan7822_4512"/>
<dbReference type="EMBL" id="CP002198">
    <property type="protein sequence ID" value="ADN16422.1"/>
    <property type="molecule type" value="Genomic_DNA"/>
</dbReference>
<feature type="domain" description="HTH cro/C1-type" evidence="1">
    <location>
        <begin position="33"/>
        <end position="87"/>
    </location>
</feature>
<dbReference type="Pfam" id="PF01381">
    <property type="entry name" value="HTH_3"/>
    <property type="match status" value="1"/>
</dbReference>
<dbReference type="SMART" id="SM00530">
    <property type="entry name" value="HTH_XRE"/>
    <property type="match status" value="1"/>
</dbReference>
<dbReference type="CDD" id="cd00093">
    <property type="entry name" value="HTH_XRE"/>
    <property type="match status" value="1"/>
</dbReference>
<evidence type="ECO:0000313" key="2">
    <source>
        <dbReference type="EMBL" id="ADN14569.1"/>
    </source>
</evidence>
<dbReference type="KEGG" id="cyj:Cyan7822_2598"/>
<dbReference type="HOGENOM" id="CLU_066192_62_3_3"/>
<dbReference type="InterPro" id="IPR001387">
    <property type="entry name" value="Cro/C1-type_HTH"/>
</dbReference>
<organism evidence="3 5">
    <name type="scientific">Gloeothece verrucosa (strain PCC 7822)</name>
    <name type="common">Cyanothece sp. (strain PCC 7822)</name>
    <dbReference type="NCBI Taxonomy" id="497965"/>
    <lineage>
        <taxon>Bacteria</taxon>
        <taxon>Bacillati</taxon>
        <taxon>Cyanobacteriota</taxon>
        <taxon>Cyanophyceae</taxon>
        <taxon>Oscillatoriophycideae</taxon>
        <taxon>Chroococcales</taxon>
        <taxon>Aphanothecaceae</taxon>
        <taxon>Gloeothece</taxon>
        <taxon>Gloeothece verrucosa</taxon>
    </lineage>
</organism>
<dbReference type="EMBL" id="CP002198">
    <property type="protein sequence ID" value="ADN15230.1"/>
    <property type="molecule type" value="Genomic_DNA"/>
</dbReference>
<evidence type="ECO:0000313" key="3">
    <source>
        <dbReference type="EMBL" id="ADN15230.1"/>
    </source>
</evidence>
<dbReference type="SUPFAM" id="SSF47413">
    <property type="entry name" value="lambda repressor-like DNA-binding domains"/>
    <property type="match status" value="1"/>
</dbReference>
<evidence type="ECO:0000259" key="1">
    <source>
        <dbReference type="PROSITE" id="PS50943"/>
    </source>
</evidence>
<accession>E0UCN6</accession>
<reference evidence="5" key="2">
    <citation type="journal article" date="2011" name="MBio">
        <title>Novel metabolic attributes of the genus Cyanothece, comprising a group of unicellular nitrogen-fixing Cyanobacteria.</title>
        <authorList>
            <person name="Bandyopadhyay A."/>
            <person name="Elvitigala T."/>
            <person name="Welsh E."/>
            <person name="Stockel J."/>
            <person name="Liberton M."/>
            <person name="Min H."/>
            <person name="Sherman L.A."/>
            <person name="Pakrasi H.B."/>
        </authorList>
    </citation>
    <scope>NUCLEOTIDE SEQUENCE [LARGE SCALE GENOMIC DNA]</scope>
    <source>
        <strain evidence="5">PCC 7822</strain>
    </source>
</reference>
<reference evidence="3" key="1">
    <citation type="submission" date="2010-09" db="EMBL/GenBank/DDBJ databases">
        <title>Complete sequence of Chromosome of Cyanothece sp. PCC 7822.</title>
        <authorList>
            <consortium name="US DOE Joint Genome Institute"/>
            <person name="Lucas S."/>
            <person name="Copeland A."/>
            <person name="Lapidus A."/>
            <person name="Cheng J.-F."/>
            <person name="Bruce D."/>
            <person name="Goodwin L."/>
            <person name="Pitluck S."/>
            <person name="Saunders E."/>
            <person name="Brettin T."/>
            <person name="Detter J.C."/>
            <person name="Han C."/>
            <person name="Land M."/>
            <person name="Hauser L."/>
            <person name="Chang Y.-J."/>
            <person name="Jeffries C."/>
            <person name="Kyrpides N."/>
            <person name="Ivanova N."/>
            <person name="Mikhailova N."/>
            <person name="Pakrasi H."/>
            <person name="Sherman L."/>
            <person name="Woyke T."/>
        </authorList>
    </citation>
    <scope>NUCLEOTIDE SEQUENCE</scope>
    <source>
        <strain evidence="3">PCC 7822</strain>
    </source>
</reference>
<evidence type="ECO:0000313" key="5">
    <source>
        <dbReference type="Proteomes" id="UP000008206"/>
    </source>
</evidence>
<evidence type="ECO:0000313" key="4">
    <source>
        <dbReference type="EMBL" id="ADN16422.1"/>
    </source>
</evidence>
<protein>
    <submittedName>
        <fullName evidence="3">Plasmid maintenance system antidote protein, XRE family</fullName>
    </submittedName>
</protein>
<dbReference type="PROSITE" id="PS50943">
    <property type="entry name" value="HTH_CROC1"/>
    <property type="match status" value="1"/>
</dbReference>
<dbReference type="Proteomes" id="UP000008206">
    <property type="component" value="Chromosome"/>
</dbReference>
<dbReference type="GO" id="GO:0003677">
    <property type="term" value="F:DNA binding"/>
    <property type="evidence" value="ECO:0007669"/>
    <property type="project" value="InterPro"/>
</dbReference>
<dbReference type="InterPro" id="IPR010982">
    <property type="entry name" value="Lambda_DNA-bd_dom_sf"/>
</dbReference>
<sequence length="107" mass="11701">MLFLFIVTIVTHSVTIVTLLGMIEKKDTSEITLRLLLKRADIKQVKLAELTGLSRDAIRAYVAGRRMPSLDNAALLARELGVSFKVLAQAFGIDVNNIPDDEGSSSD</sequence>
<dbReference type="STRING" id="497965.Cyan7822_2598"/>
<gene>
    <name evidence="2" type="ordered locus">Cyan7822_2598</name>
    <name evidence="3" type="ordered locus">Cyan7822_3280</name>
    <name evidence="4" type="ordered locus">Cyan7822_4512</name>
</gene>
<dbReference type="Gene3D" id="1.10.260.40">
    <property type="entry name" value="lambda repressor-like DNA-binding domains"/>
    <property type="match status" value="1"/>
</dbReference>
<dbReference type="KEGG" id="cyj:Cyan7822_3280"/>
<keyword evidence="5" id="KW-1185">Reference proteome</keyword>
<dbReference type="AlphaFoldDB" id="E0UCN6"/>
<dbReference type="eggNOG" id="COG1476">
    <property type="taxonomic scope" value="Bacteria"/>
</dbReference>